<gene>
    <name evidence="2" type="ORF">GFSPODELE1_LOCUS6643</name>
</gene>
<dbReference type="Proteomes" id="UP001497453">
    <property type="component" value="Chromosome 4"/>
</dbReference>
<dbReference type="EMBL" id="OZ037947">
    <property type="protein sequence ID" value="CAL1708005.1"/>
    <property type="molecule type" value="Genomic_DNA"/>
</dbReference>
<organism evidence="2 3">
    <name type="scientific">Somion occarium</name>
    <dbReference type="NCBI Taxonomy" id="3059160"/>
    <lineage>
        <taxon>Eukaryota</taxon>
        <taxon>Fungi</taxon>
        <taxon>Dikarya</taxon>
        <taxon>Basidiomycota</taxon>
        <taxon>Agaricomycotina</taxon>
        <taxon>Agaricomycetes</taxon>
        <taxon>Polyporales</taxon>
        <taxon>Cerrenaceae</taxon>
        <taxon>Somion</taxon>
    </lineage>
</organism>
<sequence length="597" mass="68032">MALDNTTSDVTLVPGTTPCTPAVQRMHSIAWRFVFEAALPPSGFLDPSLSYGSDCAWSRVLRFKKTLPLVCKSEAWQEAASELLYEDIVIRRPGELVALVRTVRSNARRASAIKKITFSFYVPKPWVDVVDGCMTYLLTTCRFIGSICFRGILWHVSSSPYFFSANKEALKVVFAHLTDNLTNLEYTPFHNVDDRAPDANILSLPLIGAFTNLVSFSLSLMCRFDERKIHPSVRSLSFERLETLWVHFNEDDAKNYLTMLASWHLPKLTRFGTRPPLGPASSINLTRDALPFFDAHGSKLKYLEYYGVINTYYRPYGPANPVIPQGKSTLLQWCPSLQHVVTGHDVLDDPEMQFIYTDQLRFHLDVWLTTDPAGPLPWGKEDAWDRIATDNRLSRPKIRILAKSLNSIRDLPLLLPPRGLAGVGELEGIRRYDFDGLRIVETKHCLLREDTEWFAIDHRLASKSVSSENATSVEELERGTEDEEEDEEEGEEEDEEEDDEDDEEEEHEDEDEDEEKEEEEEEAEEKEEKEGDEYNKNECSSGGSDGSWDPDGENDIKFRDPDVDKDDVEGVVRPATPNETYSFDEALDIFEETLEDD</sequence>
<feature type="region of interest" description="Disordered" evidence="1">
    <location>
        <begin position="464"/>
        <end position="578"/>
    </location>
</feature>
<feature type="compositionally biased region" description="Basic and acidic residues" evidence="1">
    <location>
        <begin position="526"/>
        <end position="536"/>
    </location>
</feature>
<name>A0ABP1DJL6_9APHY</name>
<evidence type="ECO:0000313" key="3">
    <source>
        <dbReference type="Proteomes" id="UP001497453"/>
    </source>
</evidence>
<accession>A0ABP1DJL6</accession>
<reference evidence="3" key="1">
    <citation type="submission" date="2024-04" db="EMBL/GenBank/DDBJ databases">
        <authorList>
            <person name="Shaw F."/>
            <person name="Minotto A."/>
        </authorList>
    </citation>
    <scope>NUCLEOTIDE SEQUENCE [LARGE SCALE GENOMIC DNA]</scope>
</reference>
<proteinExistence type="predicted"/>
<evidence type="ECO:0000256" key="1">
    <source>
        <dbReference type="SAM" id="MobiDB-lite"/>
    </source>
</evidence>
<evidence type="ECO:0000313" key="2">
    <source>
        <dbReference type="EMBL" id="CAL1708005.1"/>
    </source>
</evidence>
<protein>
    <submittedName>
        <fullName evidence="2">Uncharacterized protein</fullName>
    </submittedName>
</protein>
<feature type="compositionally biased region" description="Acidic residues" evidence="1">
    <location>
        <begin position="480"/>
        <end position="525"/>
    </location>
</feature>
<keyword evidence="3" id="KW-1185">Reference proteome</keyword>